<dbReference type="RefSeq" id="WP_048854236.1">
    <property type="nucleotide sequence ID" value="NZ_BAMZ01000019.1"/>
</dbReference>
<dbReference type="EMBL" id="NDFP01000001">
    <property type="protein sequence ID" value="PAL29463.1"/>
    <property type="molecule type" value="Genomic_DNA"/>
</dbReference>
<accession>A0A270BWR9</accession>
<dbReference type="SUPFAM" id="SSF54506">
    <property type="entry name" value="Diaminopimelate epimerase-like"/>
    <property type="match status" value="1"/>
</dbReference>
<keyword evidence="4" id="KW-1185">Reference proteome</keyword>
<reference evidence="3 4" key="1">
    <citation type="submission" date="2017-04" db="EMBL/GenBank/DDBJ databases">
        <title>Kefir bacterial isolates.</title>
        <authorList>
            <person name="Kim Y."/>
            <person name="Blasche S."/>
            <person name="Patil K.R."/>
        </authorList>
    </citation>
    <scope>NUCLEOTIDE SEQUENCE [LARGE SCALE GENOMIC DNA]</scope>
    <source>
        <strain evidence="3 4">KR-2</strain>
    </source>
</reference>
<feature type="active site" evidence="2">
    <location>
        <position position="46"/>
    </location>
</feature>
<comment type="caution">
    <text evidence="3">The sequence shown here is derived from an EMBL/GenBank/DDBJ whole genome shotgun (WGS) entry which is preliminary data.</text>
</comment>
<organism evidence="3 4">
    <name type="scientific">Acetobacter syzygii</name>
    <dbReference type="NCBI Taxonomy" id="146476"/>
    <lineage>
        <taxon>Bacteria</taxon>
        <taxon>Pseudomonadati</taxon>
        <taxon>Pseudomonadota</taxon>
        <taxon>Alphaproteobacteria</taxon>
        <taxon>Acetobacterales</taxon>
        <taxon>Acetobacteraceae</taxon>
        <taxon>Acetobacter</taxon>
    </lineage>
</organism>
<dbReference type="Proteomes" id="UP000216033">
    <property type="component" value="Unassembled WGS sequence"/>
</dbReference>
<evidence type="ECO:0000256" key="1">
    <source>
        <dbReference type="ARBA" id="ARBA00008270"/>
    </source>
</evidence>
<dbReference type="STRING" id="1231343.Absy_019_102"/>
<dbReference type="GeneID" id="98302849"/>
<dbReference type="PIRSF" id="PIRSF016184">
    <property type="entry name" value="PhzC_PhzF"/>
    <property type="match status" value="1"/>
</dbReference>
<proteinExistence type="inferred from homology"/>
<dbReference type="Gene3D" id="3.10.310.10">
    <property type="entry name" value="Diaminopimelate Epimerase, Chain A, domain 1"/>
    <property type="match status" value="2"/>
</dbReference>
<dbReference type="NCBIfam" id="TIGR00654">
    <property type="entry name" value="PhzF_family"/>
    <property type="match status" value="1"/>
</dbReference>
<dbReference type="PANTHER" id="PTHR13774:SF32">
    <property type="entry name" value="ANTISENSE-ENHANCING SEQUENCE 1"/>
    <property type="match status" value="1"/>
</dbReference>
<evidence type="ECO:0000313" key="3">
    <source>
        <dbReference type="EMBL" id="PAL29463.1"/>
    </source>
</evidence>
<dbReference type="GO" id="GO:0005737">
    <property type="term" value="C:cytoplasm"/>
    <property type="evidence" value="ECO:0007669"/>
    <property type="project" value="TreeGrafter"/>
</dbReference>
<name>A0A270BWR9_9PROT</name>
<comment type="similarity">
    <text evidence="1">Belongs to the PhzF family.</text>
</comment>
<gene>
    <name evidence="3" type="ORF">B9K05_00995</name>
</gene>
<evidence type="ECO:0000256" key="2">
    <source>
        <dbReference type="PIRSR" id="PIRSR016184-1"/>
    </source>
</evidence>
<dbReference type="GO" id="GO:0016853">
    <property type="term" value="F:isomerase activity"/>
    <property type="evidence" value="ECO:0007669"/>
    <property type="project" value="TreeGrafter"/>
</dbReference>
<dbReference type="AlphaFoldDB" id="A0A270BWR9"/>
<dbReference type="Pfam" id="PF02567">
    <property type="entry name" value="PhzC-PhzF"/>
    <property type="match status" value="1"/>
</dbReference>
<dbReference type="PANTHER" id="PTHR13774">
    <property type="entry name" value="PHENAZINE BIOSYNTHESIS PROTEIN"/>
    <property type="match status" value="1"/>
</dbReference>
<dbReference type="InterPro" id="IPR003719">
    <property type="entry name" value="Phenazine_PhzF-like"/>
</dbReference>
<dbReference type="OrthoDB" id="9788221at2"/>
<protein>
    <submittedName>
        <fullName evidence="3">Phenazine biosynthesis protein PhzF</fullName>
    </submittedName>
</protein>
<sequence>MKRGYKVVDVFTKMPFTGNPVAVVLDAQGLTTQAMQAIANWTNLSETTFVLPPQSEEADYRLRIFTPRSELPFAGHPTLGSAHAVLEAGRATPRNGQLVQECAVGLVGLKVGGSAADRQLSFALPPARQAVLEQADRTELEAILGVAVDDIAPPMMVNVGPVWIVARVASVDQLLALQPDFGRSQVFEQRLGVTGISVFALKDDCGTDIEVRSFAASQGVNEDPVCGSGNGSVAVFRHVHGLLPSGVEDYTATQGQCVGRTGRVHVHVGADGGVEIGGQCVTTVDGFLAD</sequence>
<evidence type="ECO:0000313" key="4">
    <source>
        <dbReference type="Proteomes" id="UP000216033"/>
    </source>
</evidence>